<accession>A0A1L7XQ09</accession>
<protein>
    <submittedName>
        <fullName evidence="2">Uncharacterized protein</fullName>
    </submittedName>
</protein>
<reference evidence="2 3" key="1">
    <citation type="submission" date="2016-03" db="EMBL/GenBank/DDBJ databases">
        <authorList>
            <person name="Ploux O."/>
        </authorList>
    </citation>
    <scope>NUCLEOTIDE SEQUENCE [LARGE SCALE GENOMIC DNA]</scope>
    <source>
        <strain evidence="2 3">UAMH 11012</strain>
    </source>
</reference>
<dbReference type="STRING" id="576137.A0A1L7XQ09"/>
<sequence length="219" mass="24239">MEGNPPPIPSVLNQPPSVDFIENQLPQVHDGFKNLPIRYDPVLKRFVLDPQAATMPPGRRQPGALSGGPPQQSSLQQGPLPPTNKTLFMPARELLPALRAMSFWNKILDDAMKKFTEGNTTVPKKLVEKSEYGIRGLKSWDDIHAKLQQAREKFDGDKSQFLGGVKKVYRYLIDKNDVARQALTAVPDIEYVSPVKAAVEVLLDVSSLRSIDALAQSSV</sequence>
<name>A0A1L7XQ09_9HELO</name>
<feature type="compositionally biased region" description="Low complexity" evidence="1">
    <location>
        <begin position="67"/>
        <end position="78"/>
    </location>
</feature>
<keyword evidence="3" id="KW-1185">Reference proteome</keyword>
<evidence type="ECO:0000313" key="2">
    <source>
        <dbReference type="EMBL" id="CZR67109.1"/>
    </source>
</evidence>
<evidence type="ECO:0000313" key="3">
    <source>
        <dbReference type="Proteomes" id="UP000184330"/>
    </source>
</evidence>
<dbReference type="Proteomes" id="UP000184330">
    <property type="component" value="Unassembled WGS sequence"/>
</dbReference>
<dbReference type="AlphaFoldDB" id="A0A1L7XQ09"/>
<dbReference type="OrthoDB" id="5419927at2759"/>
<feature type="region of interest" description="Disordered" evidence="1">
    <location>
        <begin position="52"/>
        <end position="85"/>
    </location>
</feature>
<dbReference type="EMBL" id="FJOG01000041">
    <property type="protein sequence ID" value="CZR67109.1"/>
    <property type="molecule type" value="Genomic_DNA"/>
</dbReference>
<organism evidence="2 3">
    <name type="scientific">Phialocephala subalpina</name>
    <dbReference type="NCBI Taxonomy" id="576137"/>
    <lineage>
        <taxon>Eukaryota</taxon>
        <taxon>Fungi</taxon>
        <taxon>Dikarya</taxon>
        <taxon>Ascomycota</taxon>
        <taxon>Pezizomycotina</taxon>
        <taxon>Leotiomycetes</taxon>
        <taxon>Helotiales</taxon>
        <taxon>Mollisiaceae</taxon>
        <taxon>Phialocephala</taxon>
        <taxon>Phialocephala fortinii species complex</taxon>
    </lineage>
</organism>
<proteinExistence type="predicted"/>
<gene>
    <name evidence="2" type="ORF">PAC_17008</name>
</gene>
<evidence type="ECO:0000256" key="1">
    <source>
        <dbReference type="SAM" id="MobiDB-lite"/>
    </source>
</evidence>